<evidence type="ECO:0000256" key="1">
    <source>
        <dbReference type="SAM" id="MobiDB-lite"/>
    </source>
</evidence>
<accession>A0AAE0CEF6</accession>
<dbReference type="AlphaFoldDB" id="A0AAE0CEF6"/>
<gene>
    <name evidence="2" type="ORF">CYMTET_38081</name>
</gene>
<protein>
    <submittedName>
        <fullName evidence="2">Uncharacterized protein</fullName>
    </submittedName>
</protein>
<sequence length="632" mass="70436">MDPGAHYAKTPATPGLAITAADTRFTAGEKHSDHVWLHLVEAIEKHFVNESDQFADLFRLTDPTIECPEDANDLLYVTLEHLIKPGSDARAWLDSSGREFPNDGKRALSEISRRLDDQTEPLDALQLLIEIRFEARNVDPDSGIRKFNELVADAAHQPNIDVWINAMPSISSTCKADFEKSSSKELTKAKKKTAKTVPLATAYCEHARDRRDDREKKNNCGESALLGLVQDFHKELAAVRQEISNLKGERGRDQGEHDRRTFFEKNFVDKRHDRGRGQRGKGKGKGNFYRVGAKNNVDSAFHVATETFVPACMMPECVGCYHAASDFPTLSMNLYSADDDTVRRSYLAEFVTAEVQAAYDDEDDAAFDDICEHYGKAEVHKGPSANTFPSAAEPGREPSLRQQYCGLKELSARRFTYIDPPLGARSVVLEDADDTVAPPRVHFEEKLKKIVEAKTAFRTASVVHHDDRDLWRDWESPVLDMTPTQDSHFDAFTAEEGAIGETVTEDCDDVFEDAVAAEVVSDLPPESFVEDFVYRPPVRSSEIDKFYPPYYENNSLAYFEDIAAPPQPPPPRQRIGGGGRVGLLHTALFATFFFSAFMCVIEECDATAVDVQLAQPLAYEHACGFATPPAQG</sequence>
<feature type="compositionally biased region" description="Basic and acidic residues" evidence="1">
    <location>
        <begin position="247"/>
        <end position="276"/>
    </location>
</feature>
<name>A0AAE0CEF6_9CHLO</name>
<evidence type="ECO:0000313" key="3">
    <source>
        <dbReference type="Proteomes" id="UP001190700"/>
    </source>
</evidence>
<comment type="caution">
    <text evidence="2">The sequence shown here is derived from an EMBL/GenBank/DDBJ whole genome shotgun (WGS) entry which is preliminary data.</text>
</comment>
<organism evidence="2 3">
    <name type="scientific">Cymbomonas tetramitiformis</name>
    <dbReference type="NCBI Taxonomy" id="36881"/>
    <lineage>
        <taxon>Eukaryota</taxon>
        <taxon>Viridiplantae</taxon>
        <taxon>Chlorophyta</taxon>
        <taxon>Pyramimonadophyceae</taxon>
        <taxon>Pyramimonadales</taxon>
        <taxon>Pyramimonadaceae</taxon>
        <taxon>Cymbomonas</taxon>
    </lineage>
</organism>
<dbReference type="Proteomes" id="UP001190700">
    <property type="component" value="Unassembled WGS sequence"/>
</dbReference>
<proteinExistence type="predicted"/>
<feature type="region of interest" description="Disordered" evidence="1">
    <location>
        <begin position="247"/>
        <end position="288"/>
    </location>
</feature>
<keyword evidence="3" id="KW-1185">Reference proteome</keyword>
<evidence type="ECO:0000313" key="2">
    <source>
        <dbReference type="EMBL" id="KAK3252620.1"/>
    </source>
</evidence>
<reference evidence="2 3" key="1">
    <citation type="journal article" date="2015" name="Genome Biol. Evol.">
        <title>Comparative Genomics of a Bacterivorous Green Alga Reveals Evolutionary Causalities and Consequences of Phago-Mixotrophic Mode of Nutrition.</title>
        <authorList>
            <person name="Burns J.A."/>
            <person name="Paasch A."/>
            <person name="Narechania A."/>
            <person name="Kim E."/>
        </authorList>
    </citation>
    <scope>NUCLEOTIDE SEQUENCE [LARGE SCALE GENOMIC DNA]</scope>
    <source>
        <strain evidence="2 3">PLY_AMNH</strain>
    </source>
</reference>
<dbReference type="EMBL" id="LGRX02025320">
    <property type="protein sequence ID" value="KAK3252620.1"/>
    <property type="molecule type" value="Genomic_DNA"/>
</dbReference>